<reference evidence="2" key="1">
    <citation type="journal article" date="2014" name="Int. J. Syst. Evol. Microbiol.">
        <title>Complete genome sequence of Corynebacterium casei LMG S-19264T (=DSM 44701T), isolated from a smear-ripened cheese.</title>
        <authorList>
            <consortium name="US DOE Joint Genome Institute (JGI-PGF)"/>
            <person name="Walter F."/>
            <person name="Albersmeier A."/>
            <person name="Kalinowski J."/>
            <person name="Ruckert C."/>
        </authorList>
    </citation>
    <scope>NUCLEOTIDE SEQUENCE</scope>
    <source>
        <strain evidence="2">JCM 3086</strain>
    </source>
</reference>
<reference evidence="2" key="2">
    <citation type="submission" date="2020-09" db="EMBL/GenBank/DDBJ databases">
        <authorList>
            <person name="Sun Q."/>
            <person name="Ohkuma M."/>
        </authorList>
    </citation>
    <scope>NUCLEOTIDE SEQUENCE</scope>
    <source>
        <strain evidence="2">JCM 3086</strain>
    </source>
</reference>
<evidence type="ECO:0000259" key="1">
    <source>
        <dbReference type="Pfam" id="PF13276"/>
    </source>
</evidence>
<feature type="domain" description="HTH-like" evidence="1">
    <location>
        <begin position="1"/>
        <end position="32"/>
    </location>
</feature>
<protein>
    <recommendedName>
        <fullName evidence="1">HTH-like domain-containing protein</fullName>
    </recommendedName>
</protein>
<organism evidence="2 3">
    <name type="scientific">Streptomyces brasiliensis</name>
    <dbReference type="NCBI Taxonomy" id="1954"/>
    <lineage>
        <taxon>Bacteria</taxon>
        <taxon>Bacillati</taxon>
        <taxon>Actinomycetota</taxon>
        <taxon>Actinomycetes</taxon>
        <taxon>Kitasatosporales</taxon>
        <taxon>Streptomycetaceae</taxon>
        <taxon>Streptomyces</taxon>
    </lineage>
</organism>
<comment type="caution">
    <text evidence="2">The sequence shown here is derived from an EMBL/GenBank/DDBJ whole genome shotgun (WGS) entry which is preliminary data.</text>
</comment>
<dbReference type="Pfam" id="PF13276">
    <property type="entry name" value="HTH_21"/>
    <property type="match status" value="1"/>
</dbReference>
<keyword evidence="3" id="KW-1185">Reference proteome</keyword>
<evidence type="ECO:0000313" key="3">
    <source>
        <dbReference type="Proteomes" id="UP000657574"/>
    </source>
</evidence>
<name>A0A917P2P0_9ACTN</name>
<dbReference type="EMBL" id="BMQA01000050">
    <property type="protein sequence ID" value="GGJ56050.1"/>
    <property type="molecule type" value="Genomic_DNA"/>
</dbReference>
<dbReference type="Proteomes" id="UP000657574">
    <property type="component" value="Unassembled WGS sequence"/>
</dbReference>
<dbReference type="AlphaFoldDB" id="A0A917P2P0"/>
<dbReference type="InterPro" id="IPR025948">
    <property type="entry name" value="HTH-like_dom"/>
</dbReference>
<evidence type="ECO:0000313" key="2">
    <source>
        <dbReference type="EMBL" id="GGJ56050.1"/>
    </source>
</evidence>
<proteinExistence type="predicted"/>
<accession>A0A917P2P0</accession>
<gene>
    <name evidence="2" type="ORF">GCM10010121_078300</name>
</gene>
<sequence length="81" mass="9808">MHAELRSRGRRINRKRVARLMRANHIVGRHLRHKKRTTIADKTAPPAPDLLMRDFSAKTLNTRWCVHRRSRRLRMTRCEVW</sequence>